<evidence type="ECO:0000313" key="3">
    <source>
        <dbReference type="Proteomes" id="UP000031675"/>
    </source>
</evidence>
<proteinExistence type="predicted"/>
<accession>A0A0C2G269</accession>
<dbReference type="EMBL" id="JROO01000038">
    <property type="protein sequence ID" value="KIH97418.1"/>
    <property type="molecule type" value="Genomic_DNA"/>
</dbReference>
<evidence type="ECO:0000256" key="1">
    <source>
        <dbReference type="SAM" id="MobiDB-lite"/>
    </source>
</evidence>
<name>A0A0C2G269_9ACTN</name>
<keyword evidence="3" id="KW-1185">Reference proteome</keyword>
<gene>
    <name evidence="2" type="ORF">LP52_19395</name>
</gene>
<dbReference type="AlphaFoldDB" id="A0A0C2G269"/>
<organism evidence="2 3">
    <name type="scientific">Streptomonospora alba</name>
    <dbReference type="NCBI Taxonomy" id="183763"/>
    <lineage>
        <taxon>Bacteria</taxon>
        <taxon>Bacillati</taxon>
        <taxon>Actinomycetota</taxon>
        <taxon>Actinomycetes</taxon>
        <taxon>Streptosporangiales</taxon>
        <taxon>Nocardiopsidaceae</taxon>
        <taxon>Streptomonospora</taxon>
    </lineage>
</organism>
<evidence type="ECO:0000313" key="2">
    <source>
        <dbReference type="EMBL" id="KIH97418.1"/>
    </source>
</evidence>
<dbReference type="Proteomes" id="UP000031675">
    <property type="component" value="Unassembled WGS sequence"/>
</dbReference>
<feature type="compositionally biased region" description="Polar residues" evidence="1">
    <location>
        <begin position="1"/>
        <end position="10"/>
    </location>
</feature>
<reference evidence="3" key="1">
    <citation type="journal article" date="2015" name="Chem. Biol.">
        <title>Structure, bioactivity, and resistance mechanism of streptomonomicin, an unusual lasso Peptide from an understudied halophilic actinomycete.</title>
        <authorList>
            <person name="Metelev M."/>
            <person name="Tietz J.I."/>
            <person name="Melby J.O."/>
            <person name="Blair P.M."/>
            <person name="Zhu L."/>
            <person name="Livnat I."/>
            <person name="Severinov K."/>
            <person name="Mitchell D.A."/>
        </authorList>
    </citation>
    <scope>NUCLEOTIDE SEQUENCE [LARGE SCALE GENOMIC DNA]</scope>
    <source>
        <strain evidence="3">YIM 90003</strain>
    </source>
</reference>
<dbReference type="STRING" id="183763.LP52_19395"/>
<sequence>MSADFLSNSVGLGAALPSGSGCGRRPRPQSEPTEARTGRRPGCTGPRRACRSRAHHHSITAVLTTLCQTPRQCHIGRVVRVRCVRTACLDTACAVDVRRR</sequence>
<comment type="caution">
    <text evidence="2">The sequence shown here is derived from an EMBL/GenBank/DDBJ whole genome shotgun (WGS) entry which is preliminary data.</text>
</comment>
<protein>
    <submittedName>
        <fullName evidence="2">Uncharacterized protein</fullName>
    </submittedName>
</protein>
<feature type="region of interest" description="Disordered" evidence="1">
    <location>
        <begin position="1"/>
        <end position="49"/>
    </location>
</feature>